<keyword evidence="1" id="KW-1133">Transmembrane helix</keyword>
<protein>
    <submittedName>
        <fullName evidence="2">Zinc/iron permease</fullName>
    </submittedName>
</protein>
<keyword evidence="3" id="KW-1185">Reference proteome</keyword>
<dbReference type="RefSeq" id="WP_157927355.1">
    <property type="nucleotide sequence ID" value="NZ_LT841358.1"/>
</dbReference>
<evidence type="ECO:0000256" key="1">
    <source>
        <dbReference type="SAM" id="Phobius"/>
    </source>
</evidence>
<feature type="transmembrane region" description="Helical" evidence="1">
    <location>
        <begin position="90"/>
        <end position="110"/>
    </location>
</feature>
<dbReference type="Proteomes" id="UP000230607">
    <property type="component" value="Chromosome 1"/>
</dbReference>
<keyword evidence="1" id="KW-0812">Transmembrane</keyword>
<feature type="transmembrane region" description="Helical" evidence="1">
    <location>
        <begin position="31"/>
        <end position="53"/>
    </location>
</feature>
<gene>
    <name evidence="2" type="ORF">NCS_11180</name>
</gene>
<dbReference type="EMBL" id="LT841358">
    <property type="protein sequence ID" value="SMH71373.1"/>
    <property type="molecule type" value="Genomic_DNA"/>
</dbReference>
<feature type="transmembrane region" description="Helical" evidence="1">
    <location>
        <begin position="59"/>
        <end position="78"/>
    </location>
</feature>
<evidence type="ECO:0000313" key="3">
    <source>
        <dbReference type="Proteomes" id="UP000230607"/>
    </source>
</evidence>
<proteinExistence type="predicted"/>
<accession>A0A2H1FF40</accession>
<evidence type="ECO:0000313" key="2">
    <source>
        <dbReference type="EMBL" id="SMH71373.1"/>
    </source>
</evidence>
<name>A0A2H1FF40_9ARCH</name>
<keyword evidence="1" id="KW-0472">Membrane</keyword>
<dbReference type="OrthoDB" id="11839at2157"/>
<dbReference type="AlphaFoldDB" id="A0A2H1FF40"/>
<organism evidence="2 3">
    <name type="scientific">Candidatus Nitrosotalea okcheonensis</name>
    <dbReference type="NCBI Taxonomy" id="1903276"/>
    <lineage>
        <taxon>Archaea</taxon>
        <taxon>Nitrososphaerota</taxon>
        <taxon>Nitrososphaeria</taxon>
        <taxon>Nitrosotaleales</taxon>
        <taxon>Nitrosotaleaceae</taxon>
        <taxon>Nitrosotalea</taxon>
    </lineage>
</organism>
<sequence length="113" mass="11581">MIIGFGAHNATEGFGIAGPLTGILKRPTAKFLLVAGLVGGGPTFVGTVLGSLVFSNITYILFLSIAGGALIYVSMLMYNSGRKFTTNNTVMVGIFVGLCAGFVIDLIVTFGGA</sequence>
<reference evidence="3" key="1">
    <citation type="submission" date="2017-03" db="EMBL/GenBank/DDBJ databases">
        <authorList>
            <person name="Herbold C."/>
        </authorList>
    </citation>
    <scope>NUCLEOTIDE SEQUENCE [LARGE SCALE GENOMIC DNA]</scope>
</reference>